<gene>
    <name evidence="10" type="ORF">H9L10_12505</name>
</gene>
<evidence type="ECO:0000256" key="2">
    <source>
        <dbReference type="ARBA" id="ARBA00022475"/>
    </source>
</evidence>
<dbReference type="GO" id="GO:0005886">
    <property type="term" value="C:plasma membrane"/>
    <property type="evidence" value="ECO:0007669"/>
    <property type="project" value="UniProtKB-SubCell"/>
</dbReference>
<keyword evidence="3 8" id="KW-0812">Transmembrane</keyword>
<dbReference type="GO" id="GO:0022857">
    <property type="term" value="F:transmembrane transporter activity"/>
    <property type="evidence" value="ECO:0007669"/>
    <property type="project" value="TreeGrafter"/>
</dbReference>
<feature type="transmembrane region" description="Helical" evidence="8">
    <location>
        <begin position="317"/>
        <end position="342"/>
    </location>
</feature>
<evidence type="ECO:0000256" key="8">
    <source>
        <dbReference type="SAM" id="Phobius"/>
    </source>
</evidence>
<keyword evidence="4 8" id="KW-1133">Transmembrane helix</keyword>
<evidence type="ECO:0000256" key="4">
    <source>
        <dbReference type="ARBA" id="ARBA00022989"/>
    </source>
</evidence>
<evidence type="ECO:0000256" key="1">
    <source>
        <dbReference type="ARBA" id="ARBA00004651"/>
    </source>
</evidence>
<proteinExistence type="inferred from homology"/>
<accession>A0A7G9R0C6</accession>
<evidence type="ECO:0000256" key="6">
    <source>
        <dbReference type="ARBA" id="ARBA00038076"/>
    </source>
</evidence>
<keyword evidence="2" id="KW-1003">Cell membrane</keyword>
<protein>
    <recommendedName>
        <fullName evidence="9">ABC3 transporter permease C-terminal domain-containing protein</fullName>
    </recommendedName>
</protein>
<dbReference type="AlphaFoldDB" id="A0A7G9R0C6"/>
<evidence type="ECO:0000259" key="9">
    <source>
        <dbReference type="Pfam" id="PF02687"/>
    </source>
</evidence>
<comment type="subcellular location">
    <subcellularLocation>
        <location evidence="1">Cell membrane</location>
        <topology evidence="1">Multi-pass membrane protein</topology>
    </subcellularLocation>
</comment>
<evidence type="ECO:0000313" key="10">
    <source>
        <dbReference type="EMBL" id="QNN49051.1"/>
    </source>
</evidence>
<evidence type="ECO:0000256" key="7">
    <source>
        <dbReference type="SAM" id="MobiDB-lite"/>
    </source>
</evidence>
<feature type="transmembrane region" description="Helical" evidence="8">
    <location>
        <begin position="916"/>
        <end position="941"/>
    </location>
</feature>
<feature type="transmembrane region" description="Helical" evidence="8">
    <location>
        <begin position="372"/>
        <end position="394"/>
    </location>
</feature>
<evidence type="ECO:0000256" key="3">
    <source>
        <dbReference type="ARBA" id="ARBA00022692"/>
    </source>
</evidence>
<dbReference type="PANTHER" id="PTHR30572:SF4">
    <property type="entry name" value="ABC TRANSPORTER PERMEASE YTRF"/>
    <property type="match status" value="1"/>
</dbReference>
<dbReference type="RefSeq" id="WP_187566622.1">
    <property type="nucleotide sequence ID" value="NZ_CP060712.1"/>
</dbReference>
<dbReference type="InterPro" id="IPR050250">
    <property type="entry name" value="Macrolide_Exporter_MacB"/>
</dbReference>
<keyword evidence="11" id="KW-1185">Reference proteome</keyword>
<organism evidence="10 11">
    <name type="scientific">Phycicoccus endophyticus</name>
    <dbReference type="NCBI Taxonomy" id="1690220"/>
    <lineage>
        <taxon>Bacteria</taxon>
        <taxon>Bacillati</taxon>
        <taxon>Actinomycetota</taxon>
        <taxon>Actinomycetes</taxon>
        <taxon>Micrococcales</taxon>
        <taxon>Intrasporangiaceae</taxon>
        <taxon>Phycicoccus</taxon>
    </lineage>
</organism>
<feature type="transmembrane region" description="Helical" evidence="8">
    <location>
        <begin position="52"/>
        <end position="74"/>
    </location>
</feature>
<dbReference type="KEGG" id="pei:H9L10_12505"/>
<feature type="transmembrane region" description="Helical" evidence="8">
    <location>
        <begin position="457"/>
        <end position="481"/>
    </location>
</feature>
<feature type="domain" description="ABC3 transporter permease C-terminal" evidence="9">
    <location>
        <begin position="324"/>
        <end position="442"/>
    </location>
</feature>
<reference evidence="10 11" key="1">
    <citation type="submission" date="2020-08" db="EMBL/GenBank/DDBJ databases">
        <title>Genome sequence of Phycicoccus endophyticus JCM 31784T.</title>
        <authorList>
            <person name="Hyun D.-W."/>
            <person name="Bae J.-W."/>
        </authorList>
    </citation>
    <scope>NUCLEOTIDE SEQUENCE [LARGE SCALE GENOMIC DNA]</scope>
    <source>
        <strain evidence="10 11">JCM 31784</strain>
    </source>
</reference>
<dbReference type="Pfam" id="PF02687">
    <property type="entry name" value="FtsX"/>
    <property type="match status" value="2"/>
</dbReference>
<comment type="similarity">
    <text evidence="6">Belongs to the ABC-4 integral membrane protein family.</text>
</comment>
<keyword evidence="5 8" id="KW-0472">Membrane</keyword>
<feature type="transmembrane region" description="Helical" evidence="8">
    <location>
        <begin position="548"/>
        <end position="569"/>
    </location>
</feature>
<dbReference type="InterPro" id="IPR003838">
    <property type="entry name" value="ABC3_permease_C"/>
</dbReference>
<name>A0A7G9R0C6_9MICO</name>
<dbReference type="EMBL" id="CP060712">
    <property type="protein sequence ID" value="QNN49051.1"/>
    <property type="molecule type" value="Genomic_DNA"/>
</dbReference>
<evidence type="ECO:0000313" key="11">
    <source>
        <dbReference type="Proteomes" id="UP000515976"/>
    </source>
</evidence>
<feature type="transmembrane region" description="Helical" evidence="8">
    <location>
        <begin position="414"/>
        <end position="436"/>
    </location>
</feature>
<sequence>MTLLAPSSAGTGGASPTTDEPEERGRFAQWRSSWTLALRMARRDVRRHRGRSALVVVMVLLPTLLLSTVVTLAYTAQVSGAEKIPAAMGTGQALLEGPDPFRTSQLPDPTDGTLGTDRTAKTIAGFDRQASTFANADAVARLVGADVAPLQRYGVRFTVDQRRVTLNGLALDGARGLGDKLRLTSGRWPAPPPADPNAPAEALATPVGLAKGLPEQGTVQVSVDGTERTLSIVGVAEAHDTWATPGVVTAGPVGTTAAYADGGWIVLGEDPVTWEEVEELGAYGFRVTSAEVLRNPPALADLPPELLQDASSGQQQMALVVGLAVVMLLVSTTLLVGPAFAVSATRQRRTLALAASNGAHTPVLRRTVLAQALVLGAASAVTGVALGVLAAWVVTRVTADAEYPPFGGPFDVRYGILAAVALCATGSTFVAALIPARRLGRLDIVGVMRGQSVSPRPSLLVLGAGLLLVAAGAVLTLGGTGVLDVNRHLPQVLRDNAEMPVVVGAVVLIVGSLLLVPVVLAGVGRLGSRLPTALRMAARDLARHRARSAPSVAAVLAVVAGLTFGLTGLESDTEQRRQEYLPTTVPGEVVIRAAQPLDTAALEAAAPSTVVTPNEVFAGDPQMYAMDMPTTPYRAHFVSVVPPGCDVEDTLGWVTDSTRAVECSVAGSQGNTSNTVLALSAEELIRRAELSGSDAEKVREGAAVLLGGTGGSVRVAQGTYRVDPDGDGPADPRVRVTSDTTLPVVHLPLTRENSGRLLGASLAFASGTTATEGWPTRVESWTVREPGASVPDDVVERLQEVLGDEVSVQREDGFQRGDRLAVAILLAVFGLLILVVVLTSTALTVAEQQTDQATLAALGATRGTRRVMAGAQAFVLAAAGCVLGVGVGLVPGIAIARPLTASSWDPLTFTETETGTILAIPWAELATVGVLVPVLAALLAAAGIRRAPGSPAAPPKHRCAR</sequence>
<evidence type="ECO:0000256" key="5">
    <source>
        <dbReference type="ARBA" id="ARBA00023136"/>
    </source>
</evidence>
<feature type="transmembrane region" description="Helical" evidence="8">
    <location>
        <begin position="501"/>
        <end position="527"/>
    </location>
</feature>
<dbReference type="PANTHER" id="PTHR30572">
    <property type="entry name" value="MEMBRANE COMPONENT OF TRANSPORTER-RELATED"/>
    <property type="match status" value="1"/>
</dbReference>
<feature type="domain" description="ABC3 transporter permease C-terminal" evidence="9">
    <location>
        <begin position="824"/>
        <end position="946"/>
    </location>
</feature>
<dbReference type="Proteomes" id="UP000515976">
    <property type="component" value="Chromosome"/>
</dbReference>
<feature type="region of interest" description="Disordered" evidence="7">
    <location>
        <begin position="1"/>
        <end position="26"/>
    </location>
</feature>
<feature type="transmembrane region" description="Helical" evidence="8">
    <location>
        <begin position="820"/>
        <end position="846"/>
    </location>
</feature>
<feature type="transmembrane region" description="Helical" evidence="8">
    <location>
        <begin position="867"/>
        <end position="896"/>
    </location>
</feature>